<keyword evidence="5" id="KW-1185">Reference proteome</keyword>
<evidence type="ECO:0000313" key="5">
    <source>
        <dbReference type="Proteomes" id="UP000829196"/>
    </source>
</evidence>
<dbReference type="Proteomes" id="UP000829196">
    <property type="component" value="Unassembled WGS sequence"/>
</dbReference>
<dbReference type="AlphaFoldDB" id="A0A8T3AAU4"/>
<dbReference type="PANTHER" id="PTHR47447">
    <property type="entry name" value="OS03G0856100 PROTEIN"/>
    <property type="match status" value="1"/>
</dbReference>
<feature type="repeat" description="PPR" evidence="3">
    <location>
        <begin position="401"/>
        <end position="435"/>
    </location>
</feature>
<sequence length="614" mass="69319">MAEMLQIFYAIYPSSCGLPGESKSSRKNINHVVRCFCKDLENFGSIKPRSFRESFRTDCLPVVTIIGGSAFRSLLEPFTLQRGGLVAQSSFHSCFAGKVETGLVVLDRQENEGFSVNGFGKPQIPDELDVVPSSNLHGRFKISELKIHFLEERDEEILSKRILSLSRSNKVRSALELYLSMDVAGLRTGAHACNSLLACLVRNRSIDDALVVFEKMRRKGLPTGHTYSLVLKAVAGAKGCNTAMEMFSSFEDEGVSKHAFDIVVYNTMISIYGKAKNWVETERMWRKFKENNLSGTMITYSLLISAFVQCGILELALDAYHEMITRGLVPDEDIMKAIVASCTKDGKWALALIMFRKMLESGIKPTVITYNSVISCLGKAGEDTLAFKVYELMKLSGLTPDVYTWSALLSALYMSKRYADALRLFENFRALSVSQSYFQLYNIALMSCQRLGLWERSLQLLWEMEKSGMQMSTVSYNHVIRACETARKPEIALKIYQHMIDQKQTPDTFTYLSLIRACIWGSLWTELEKISECIPLDVSLYNALVQGFCLRNKFLLAKQIYTKMRSIGLEPDGKTRAMMLQLLSANGVKQRARIRSFRKLSTFNKHALVKKPGK</sequence>
<dbReference type="SMR" id="A0A8T3AAU4"/>
<keyword evidence="2" id="KW-0677">Repeat</keyword>
<protein>
    <recommendedName>
        <fullName evidence="6">Pentatricopeptide repeat-containing protein</fullName>
    </recommendedName>
</protein>
<feature type="repeat" description="PPR" evidence="3">
    <location>
        <begin position="189"/>
        <end position="223"/>
    </location>
</feature>
<dbReference type="PROSITE" id="PS51375">
    <property type="entry name" value="PPR"/>
    <property type="match status" value="8"/>
</dbReference>
<feature type="repeat" description="PPR" evidence="3">
    <location>
        <begin position="261"/>
        <end position="295"/>
    </location>
</feature>
<accession>A0A8T3AAU4</accession>
<feature type="repeat" description="PPR" evidence="3">
    <location>
        <begin position="296"/>
        <end position="330"/>
    </location>
</feature>
<dbReference type="InterPro" id="IPR002885">
    <property type="entry name" value="PPR_rpt"/>
</dbReference>
<comment type="similarity">
    <text evidence="1">Belongs to the PPR family. P subfamily.</text>
</comment>
<dbReference type="EMBL" id="JAGYWB010000018">
    <property type="protein sequence ID" value="KAI0493249.1"/>
    <property type="molecule type" value="Genomic_DNA"/>
</dbReference>
<dbReference type="Gene3D" id="1.25.40.10">
    <property type="entry name" value="Tetratricopeptide repeat domain"/>
    <property type="match status" value="3"/>
</dbReference>
<feature type="repeat" description="PPR" evidence="3">
    <location>
        <begin position="366"/>
        <end position="400"/>
    </location>
</feature>
<dbReference type="Pfam" id="PF01535">
    <property type="entry name" value="PPR"/>
    <property type="match status" value="3"/>
</dbReference>
<dbReference type="NCBIfam" id="TIGR00756">
    <property type="entry name" value="PPR"/>
    <property type="match status" value="6"/>
</dbReference>
<dbReference type="InterPro" id="IPR011990">
    <property type="entry name" value="TPR-like_helical_dom_sf"/>
</dbReference>
<evidence type="ECO:0000256" key="2">
    <source>
        <dbReference type="ARBA" id="ARBA00022737"/>
    </source>
</evidence>
<feature type="repeat" description="PPR" evidence="3">
    <location>
        <begin position="331"/>
        <end position="365"/>
    </location>
</feature>
<proteinExistence type="inferred from homology"/>
<gene>
    <name evidence="4" type="ORF">KFK09_027525</name>
</gene>
<reference evidence="4" key="1">
    <citation type="journal article" date="2022" name="Front. Genet.">
        <title>Chromosome-Scale Assembly of the Dendrobium nobile Genome Provides Insights Into the Molecular Mechanism of the Biosynthesis of the Medicinal Active Ingredient of Dendrobium.</title>
        <authorList>
            <person name="Xu Q."/>
            <person name="Niu S.-C."/>
            <person name="Li K.-L."/>
            <person name="Zheng P.-J."/>
            <person name="Zhang X.-J."/>
            <person name="Jia Y."/>
            <person name="Liu Y."/>
            <person name="Niu Y.-X."/>
            <person name="Yu L.-H."/>
            <person name="Chen D.-F."/>
            <person name="Zhang G.-Q."/>
        </authorList>
    </citation>
    <scope>NUCLEOTIDE SEQUENCE</scope>
    <source>
        <tissue evidence="4">Leaf</tissue>
    </source>
</reference>
<evidence type="ECO:0008006" key="6">
    <source>
        <dbReference type="Google" id="ProtNLM"/>
    </source>
</evidence>
<organism evidence="4 5">
    <name type="scientific">Dendrobium nobile</name>
    <name type="common">Orchid</name>
    <dbReference type="NCBI Taxonomy" id="94219"/>
    <lineage>
        <taxon>Eukaryota</taxon>
        <taxon>Viridiplantae</taxon>
        <taxon>Streptophyta</taxon>
        <taxon>Embryophyta</taxon>
        <taxon>Tracheophyta</taxon>
        <taxon>Spermatophyta</taxon>
        <taxon>Magnoliopsida</taxon>
        <taxon>Liliopsida</taxon>
        <taxon>Asparagales</taxon>
        <taxon>Orchidaceae</taxon>
        <taxon>Epidendroideae</taxon>
        <taxon>Malaxideae</taxon>
        <taxon>Dendrobiinae</taxon>
        <taxon>Dendrobium</taxon>
    </lineage>
</organism>
<evidence type="ECO:0000313" key="4">
    <source>
        <dbReference type="EMBL" id="KAI0493249.1"/>
    </source>
</evidence>
<comment type="caution">
    <text evidence="4">The sequence shown here is derived from an EMBL/GenBank/DDBJ whole genome shotgun (WGS) entry which is preliminary data.</text>
</comment>
<dbReference type="Pfam" id="PF13041">
    <property type="entry name" value="PPR_2"/>
    <property type="match status" value="4"/>
</dbReference>
<feature type="repeat" description="PPR" evidence="3">
    <location>
        <begin position="472"/>
        <end position="506"/>
    </location>
</feature>
<feature type="repeat" description="PPR" evidence="3">
    <location>
        <begin position="537"/>
        <end position="571"/>
    </location>
</feature>
<evidence type="ECO:0000256" key="1">
    <source>
        <dbReference type="ARBA" id="ARBA00007626"/>
    </source>
</evidence>
<dbReference type="PANTHER" id="PTHR47447:SF24">
    <property type="entry name" value="PENTATRICOPEPTIDE REPEAT-CONTAINING PROTEIN"/>
    <property type="match status" value="1"/>
</dbReference>
<name>A0A8T3AAU4_DENNO</name>
<dbReference type="OrthoDB" id="185373at2759"/>
<evidence type="ECO:0000256" key="3">
    <source>
        <dbReference type="PROSITE-ProRule" id="PRU00708"/>
    </source>
</evidence>